<reference evidence="1" key="1">
    <citation type="journal article" date="2020" name="Stud. Mycol.">
        <title>101 Dothideomycetes genomes: a test case for predicting lifestyles and emergence of pathogens.</title>
        <authorList>
            <person name="Haridas S."/>
            <person name="Albert R."/>
            <person name="Binder M."/>
            <person name="Bloem J."/>
            <person name="Labutti K."/>
            <person name="Salamov A."/>
            <person name="Andreopoulos B."/>
            <person name="Baker S."/>
            <person name="Barry K."/>
            <person name="Bills G."/>
            <person name="Bluhm B."/>
            <person name="Cannon C."/>
            <person name="Castanera R."/>
            <person name="Culley D."/>
            <person name="Daum C."/>
            <person name="Ezra D."/>
            <person name="Gonzalez J."/>
            <person name="Henrissat B."/>
            <person name="Kuo A."/>
            <person name="Liang C."/>
            <person name="Lipzen A."/>
            <person name="Lutzoni F."/>
            <person name="Magnuson J."/>
            <person name="Mondo S."/>
            <person name="Nolan M."/>
            <person name="Ohm R."/>
            <person name="Pangilinan J."/>
            <person name="Park H.-J."/>
            <person name="Ramirez L."/>
            <person name="Alfaro M."/>
            <person name="Sun H."/>
            <person name="Tritt A."/>
            <person name="Yoshinaga Y."/>
            <person name="Zwiers L.-H."/>
            <person name="Turgeon B."/>
            <person name="Goodwin S."/>
            <person name="Spatafora J."/>
            <person name="Crous P."/>
            <person name="Grigoriev I."/>
        </authorList>
    </citation>
    <scope>NUCLEOTIDE SEQUENCE</scope>
    <source>
        <strain evidence="1">CBS 525.71</strain>
    </source>
</reference>
<dbReference type="Proteomes" id="UP000799754">
    <property type="component" value="Unassembled WGS sequence"/>
</dbReference>
<evidence type="ECO:0000313" key="2">
    <source>
        <dbReference type="Proteomes" id="UP000799754"/>
    </source>
</evidence>
<name>A0ACB6SA45_9PLEO</name>
<evidence type="ECO:0000313" key="1">
    <source>
        <dbReference type="EMBL" id="KAF2630918.1"/>
    </source>
</evidence>
<proteinExistence type="predicted"/>
<comment type="caution">
    <text evidence="1">The sequence shown here is derived from an EMBL/GenBank/DDBJ whole genome shotgun (WGS) entry which is preliminary data.</text>
</comment>
<dbReference type="EMBL" id="MU006706">
    <property type="protein sequence ID" value="KAF2630918.1"/>
    <property type="molecule type" value="Genomic_DNA"/>
</dbReference>
<sequence length="360" mass="40429">MTNSPHNCLIQAQVEQDQDQPNQRRRQWLSPKLFDTRRTRRRTTNWLRKTMRPSSQPGYRRIEWTCECGEDLYANFENDNSVGSDALEASLRQATHSSGSGGALDGTNVLTSGCINGDVQNQSSVAADTERESSINDEGAVNGIYSRHLAVCISSGGIYKRLTEIDVSTVRSDAELFSELKNVYQSVRKLRLHLAMFLKPVSVEFIQSIVWSIHQGYISICDRPRCVPPIDEPSYDFSPHPMAPLPPVPPEIFLRYLEHRDISKDVARYIWTPRLPKRTGKRVIDCDMPTYAWGIYIREGPHRGVLFCIVMITVILSTVLCILWAALKDDVQGGSGLGILIIAVPSVIMAASMFRISDTS</sequence>
<accession>A0ACB6SA45</accession>
<organism evidence="1 2">
    <name type="scientific">Macroventuria anomochaeta</name>
    <dbReference type="NCBI Taxonomy" id="301207"/>
    <lineage>
        <taxon>Eukaryota</taxon>
        <taxon>Fungi</taxon>
        <taxon>Dikarya</taxon>
        <taxon>Ascomycota</taxon>
        <taxon>Pezizomycotina</taxon>
        <taxon>Dothideomycetes</taxon>
        <taxon>Pleosporomycetidae</taxon>
        <taxon>Pleosporales</taxon>
        <taxon>Pleosporineae</taxon>
        <taxon>Didymellaceae</taxon>
        <taxon>Macroventuria</taxon>
    </lineage>
</organism>
<keyword evidence="2" id="KW-1185">Reference proteome</keyword>
<protein>
    <submittedName>
        <fullName evidence="1">Uncharacterized protein</fullName>
    </submittedName>
</protein>
<gene>
    <name evidence="1" type="ORF">BU25DRAFT_387197</name>
</gene>